<evidence type="ECO:0000256" key="9">
    <source>
        <dbReference type="ARBA" id="ARBA00049893"/>
    </source>
</evidence>
<evidence type="ECO:0000256" key="7">
    <source>
        <dbReference type="ARBA" id="ARBA00047989"/>
    </source>
</evidence>
<comment type="catalytic activity">
    <reaction evidence="1">
        <text>inosine + phosphate = alpha-D-ribose 1-phosphate + hypoxanthine</text>
        <dbReference type="Rhea" id="RHEA:27646"/>
        <dbReference type="ChEBI" id="CHEBI:17368"/>
        <dbReference type="ChEBI" id="CHEBI:17596"/>
        <dbReference type="ChEBI" id="CHEBI:43474"/>
        <dbReference type="ChEBI" id="CHEBI:57720"/>
        <dbReference type="EC" id="2.4.2.1"/>
    </reaction>
    <physiologicalReaction direction="left-to-right" evidence="1">
        <dbReference type="Rhea" id="RHEA:27647"/>
    </physiologicalReaction>
</comment>
<dbReference type="GO" id="GO:0005507">
    <property type="term" value="F:copper ion binding"/>
    <property type="evidence" value="ECO:0007669"/>
    <property type="project" value="TreeGrafter"/>
</dbReference>
<evidence type="ECO:0000256" key="6">
    <source>
        <dbReference type="ARBA" id="ARBA00022833"/>
    </source>
</evidence>
<dbReference type="PANTHER" id="PTHR30616">
    <property type="entry name" value="UNCHARACTERIZED PROTEIN YFIH"/>
    <property type="match status" value="1"/>
</dbReference>
<proteinExistence type="inferred from homology"/>
<evidence type="ECO:0000313" key="12">
    <source>
        <dbReference type="Proteomes" id="UP000182257"/>
    </source>
</evidence>
<dbReference type="AlphaFoldDB" id="A0A1H4A9S7"/>
<dbReference type="InterPro" id="IPR011324">
    <property type="entry name" value="Cytotoxic_necrot_fac-like_cat"/>
</dbReference>
<evidence type="ECO:0000256" key="5">
    <source>
        <dbReference type="ARBA" id="ARBA00022801"/>
    </source>
</evidence>
<comment type="catalytic activity">
    <reaction evidence="7">
        <text>adenosine + H2O + H(+) = inosine + NH4(+)</text>
        <dbReference type="Rhea" id="RHEA:24408"/>
        <dbReference type="ChEBI" id="CHEBI:15377"/>
        <dbReference type="ChEBI" id="CHEBI:15378"/>
        <dbReference type="ChEBI" id="CHEBI:16335"/>
        <dbReference type="ChEBI" id="CHEBI:17596"/>
        <dbReference type="ChEBI" id="CHEBI:28938"/>
        <dbReference type="EC" id="3.5.4.4"/>
    </reaction>
    <physiologicalReaction direction="left-to-right" evidence="7">
        <dbReference type="Rhea" id="RHEA:24409"/>
    </physiologicalReaction>
</comment>
<dbReference type="Gene3D" id="3.60.140.10">
    <property type="entry name" value="CNF1/YfiH-like putative cysteine hydrolases"/>
    <property type="match status" value="1"/>
</dbReference>
<dbReference type="PANTHER" id="PTHR30616:SF2">
    <property type="entry name" value="PURINE NUCLEOSIDE PHOSPHORYLASE LACC1"/>
    <property type="match status" value="1"/>
</dbReference>
<comment type="similarity">
    <text evidence="2 10">Belongs to the purine nucleoside phosphorylase YfiH/LACC1 family.</text>
</comment>
<evidence type="ECO:0000256" key="1">
    <source>
        <dbReference type="ARBA" id="ARBA00000553"/>
    </source>
</evidence>
<dbReference type="Proteomes" id="UP000182257">
    <property type="component" value="Unassembled WGS sequence"/>
</dbReference>
<dbReference type="SUPFAM" id="SSF64438">
    <property type="entry name" value="CNF1/YfiH-like putative cysteine hydrolases"/>
    <property type="match status" value="1"/>
</dbReference>
<evidence type="ECO:0000256" key="10">
    <source>
        <dbReference type="RuleBase" id="RU361274"/>
    </source>
</evidence>
<reference evidence="11 12" key="1">
    <citation type="submission" date="2016-10" db="EMBL/GenBank/DDBJ databases">
        <authorList>
            <person name="de Groot N.N."/>
        </authorList>
    </citation>
    <scope>NUCLEOTIDE SEQUENCE [LARGE SCALE GENOMIC DNA]</scope>
    <source>
        <strain evidence="11 12">D31d</strain>
    </source>
</reference>
<evidence type="ECO:0000256" key="2">
    <source>
        <dbReference type="ARBA" id="ARBA00007353"/>
    </source>
</evidence>
<evidence type="ECO:0000256" key="4">
    <source>
        <dbReference type="ARBA" id="ARBA00022723"/>
    </source>
</evidence>
<keyword evidence="3" id="KW-0808">Transferase</keyword>
<comment type="catalytic activity">
    <reaction evidence="9">
        <text>S-methyl-5'-thioadenosine + phosphate = 5-(methylsulfanyl)-alpha-D-ribose 1-phosphate + adenine</text>
        <dbReference type="Rhea" id="RHEA:11852"/>
        <dbReference type="ChEBI" id="CHEBI:16708"/>
        <dbReference type="ChEBI" id="CHEBI:17509"/>
        <dbReference type="ChEBI" id="CHEBI:43474"/>
        <dbReference type="ChEBI" id="CHEBI:58533"/>
        <dbReference type="EC" id="2.4.2.28"/>
    </reaction>
    <physiologicalReaction direction="left-to-right" evidence="9">
        <dbReference type="Rhea" id="RHEA:11853"/>
    </physiologicalReaction>
</comment>
<organism evidence="11 12">
    <name type="scientific">Xylanibacter ruminicola</name>
    <name type="common">Prevotella ruminicola</name>
    <dbReference type="NCBI Taxonomy" id="839"/>
    <lineage>
        <taxon>Bacteria</taxon>
        <taxon>Pseudomonadati</taxon>
        <taxon>Bacteroidota</taxon>
        <taxon>Bacteroidia</taxon>
        <taxon>Bacteroidales</taxon>
        <taxon>Prevotellaceae</taxon>
        <taxon>Xylanibacter</taxon>
    </lineage>
</organism>
<sequence length="248" mass="27953">MLHLQNEHDIIAFSTERGSVDMDEPYQGFNITWYTDDDAQHVADCRRDMCQMLEIDDQHLVLPRQVHDTKVAEVTAQNLGDRFEGIDALITTLPRTCIGVSTADCVPILMYDARTRAIAAAHAGWRGTVARIGRKTIEAMQQRYGTKPEDLKIVIGPSIGPDAFEVGDEVYDAFAQADFDMNRIAFKRNGKWHIDLWQANALDMQLAGAAEKHIETAAVCTYEHYDQFFSARRLGIKSGRIYTGIMIK</sequence>
<dbReference type="CDD" id="cd16833">
    <property type="entry name" value="YfiH"/>
    <property type="match status" value="1"/>
</dbReference>
<dbReference type="Pfam" id="PF02578">
    <property type="entry name" value="Cu-oxidase_4"/>
    <property type="match status" value="1"/>
</dbReference>
<dbReference type="EMBL" id="FNRF01000002">
    <property type="protein sequence ID" value="SEA32302.1"/>
    <property type="molecule type" value="Genomic_DNA"/>
</dbReference>
<keyword evidence="4" id="KW-0479">Metal-binding</keyword>
<dbReference type="InterPro" id="IPR038371">
    <property type="entry name" value="Cu_polyphenol_OxRdtase_sf"/>
</dbReference>
<dbReference type="InterPro" id="IPR003730">
    <property type="entry name" value="Cu_polyphenol_OxRdtase"/>
</dbReference>
<comment type="catalytic activity">
    <reaction evidence="8">
        <text>adenosine + phosphate = alpha-D-ribose 1-phosphate + adenine</text>
        <dbReference type="Rhea" id="RHEA:27642"/>
        <dbReference type="ChEBI" id="CHEBI:16335"/>
        <dbReference type="ChEBI" id="CHEBI:16708"/>
        <dbReference type="ChEBI" id="CHEBI:43474"/>
        <dbReference type="ChEBI" id="CHEBI:57720"/>
        <dbReference type="EC" id="2.4.2.1"/>
    </reaction>
    <physiologicalReaction direction="left-to-right" evidence="8">
        <dbReference type="Rhea" id="RHEA:27643"/>
    </physiologicalReaction>
</comment>
<evidence type="ECO:0000256" key="8">
    <source>
        <dbReference type="ARBA" id="ARBA00048968"/>
    </source>
</evidence>
<keyword evidence="6" id="KW-0862">Zinc</keyword>
<dbReference type="OrthoDB" id="4279at2"/>
<gene>
    <name evidence="11" type="ORF">SAMN05216462_1106</name>
</gene>
<accession>A0A1H4A9S7</accession>
<keyword evidence="5" id="KW-0378">Hydrolase</keyword>
<dbReference type="NCBIfam" id="TIGR00726">
    <property type="entry name" value="peptidoglycan editing factor PgeF"/>
    <property type="match status" value="1"/>
</dbReference>
<dbReference type="GO" id="GO:0017061">
    <property type="term" value="F:S-methyl-5-thioadenosine phosphorylase activity"/>
    <property type="evidence" value="ECO:0007669"/>
    <property type="project" value="UniProtKB-EC"/>
</dbReference>
<protein>
    <recommendedName>
        <fullName evidence="10">Purine nucleoside phosphorylase</fullName>
    </recommendedName>
</protein>
<name>A0A1H4A9S7_XYLRU</name>
<evidence type="ECO:0000313" key="11">
    <source>
        <dbReference type="EMBL" id="SEA32302.1"/>
    </source>
</evidence>
<evidence type="ECO:0000256" key="3">
    <source>
        <dbReference type="ARBA" id="ARBA00022679"/>
    </source>
</evidence>
<dbReference type="GO" id="GO:0016787">
    <property type="term" value="F:hydrolase activity"/>
    <property type="evidence" value="ECO:0007669"/>
    <property type="project" value="UniProtKB-KW"/>
</dbReference>